<keyword evidence="1" id="KW-0812">Transmembrane</keyword>
<dbReference type="STRING" id="563040.Saut_2114"/>
<dbReference type="EMBL" id="CP002205">
    <property type="protein sequence ID" value="ADN10156.1"/>
    <property type="molecule type" value="Genomic_DNA"/>
</dbReference>
<dbReference type="AlphaFoldDB" id="E0US63"/>
<keyword evidence="3" id="KW-1185">Reference proteome</keyword>
<dbReference type="Proteomes" id="UP000007803">
    <property type="component" value="Chromosome"/>
</dbReference>
<feature type="transmembrane region" description="Helical" evidence="1">
    <location>
        <begin position="12"/>
        <end position="34"/>
    </location>
</feature>
<keyword evidence="1" id="KW-0472">Membrane</keyword>
<sequence>MYDRRRKSKILPILFLFLQIIAFLVVSYLLYLLLIEMGVSTTLVFVDIF</sequence>
<organism evidence="2 3">
    <name type="scientific">Sulfurimonas autotrophica (strain ATCC BAA-671 / DSM 16294 / JCM 11897 / OK10)</name>
    <dbReference type="NCBI Taxonomy" id="563040"/>
    <lineage>
        <taxon>Bacteria</taxon>
        <taxon>Pseudomonadati</taxon>
        <taxon>Campylobacterota</taxon>
        <taxon>Epsilonproteobacteria</taxon>
        <taxon>Campylobacterales</taxon>
        <taxon>Sulfurimonadaceae</taxon>
        <taxon>Sulfurimonas</taxon>
    </lineage>
</organism>
<dbReference type="HOGENOM" id="CLU_3141479_0_0_7"/>
<gene>
    <name evidence="2" type="ordered locus">Saut_2114</name>
</gene>
<evidence type="ECO:0000313" key="2">
    <source>
        <dbReference type="EMBL" id="ADN10156.1"/>
    </source>
</evidence>
<protein>
    <submittedName>
        <fullName evidence="2">Uncharacterized protein</fullName>
    </submittedName>
</protein>
<keyword evidence="1" id="KW-1133">Transmembrane helix</keyword>
<reference evidence="3" key="1">
    <citation type="journal article" date="2010" name="Stand. Genomic Sci.">
        <title>Complete genome sequence of Sulfurimonas autotrophica type strain (OK10).</title>
        <authorList>
            <person name="Sikorski J."/>
            <person name="Munk C."/>
            <person name="Lapidus A."/>
            <person name="Djao O."/>
            <person name="Lucas S."/>
            <person name="Glavina Del Rio T."/>
            <person name="Nolan M."/>
            <person name="Tice H."/>
            <person name="Han C."/>
            <person name="Cheng J."/>
            <person name="Tapia R."/>
            <person name="Goodwin L."/>
            <person name="Pitluck S."/>
            <person name="Liolios K."/>
            <person name="Ivanova N."/>
            <person name="Mavromatis K."/>
            <person name="Mikhailova N."/>
            <person name="Pati A."/>
            <person name="Sims D."/>
            <person name="Meincke L."/>
            <person name="Brettin T."/>
            <person name="Detter J."/>
            <person name="Chen A."/>
            <person name="Palaniappan K."/>
            <person name="Land M."/>
            <person name="Hauser L."/>
            <person name="Chang Y."/>
            <person name="Jeffries C."/>
            <person name="Rohde M."/>
            <person name="Lang E."/>
            <person name="Spring S."/>
            <person name="Goker M."/>
            <person name="Woyke T."/>
            <person name="Bristow J."/>
            <person name="Eisen J."/>
            <person name="Markowitz V."/>
            <person name="Hugenholtz P."/>
            <person name="Kyrpides N."/>
            <person name="Klenk H."/>
        </authorList>
    </citation>
    <scope>NUCLEOTIDE SEQUENCE [LARGE SCALE GENOMIC DNA]</scope>
    <source>
        <strain evidence="3">ATCC BAA-671 / DSM 16294 / JCM 11897 / OK10</strain>
    </source>
</reference>
<evidence type="ECO:0000256" key="1">
    <source>
        <dbReference type="SAM" id="Phobius"/>
    </source>
</evidence>
<accession>E0US63</accession>
<dbReference type="RefSeq" id="WP_013327909.1">
    <property type="nucleotide sequence ID" value="NC_014506.1"/>
</dbReference>
<proteinExistence type="predicted"/>
<dbReference type="KEGG" id="sua:Saut_2114"/>
<evidence type="ECO:0000313" key="3">
    <source>
        <dbReference type="Proteomes" id="UP000007803"/>
    </source>
</evidence>
<name>E0US63_SULAO</name>